<evidence type="ECO:0000256" key="4">
    <source>
        <dbReference type="ARBA" id="ARBA00023088"/>
    </source>
</evidence>
<comment type="caution">
    <text evidence="7">The sequence shown here is derived from an EMBL/GenBank/DDBJ whole genome shotgun (WGS) entry which is preliminary data.</text>
</comment>
<sequence>MRHNSSAQSDKHLRFSIRKFNAGVASVAVAAFFMSGGVTVAASEAAANPALTHETERDLAATLEEEPTEDTDVQVQPKELPTSDDVTVDKSALQAAVSRARELDRSSLSADQVAQLDYLMNGTDAVTTQEEVDELTTALNHELERLSGATIEPSMLRVAQPASMERSVADGKKGTFFVPAKGVEIEEVDGKSTSTLPTDHFETSKPQVTNMNPNGARGPEKIHYNPDRHTFAVIYTANAGNYGIDDSNQYFTPDSGTIWFGDKDKDYYYKRWSKYTRVDQIAFSTDDNGSGKVYATYYSGDGTVVKEDVFEANVPKAYSYSYKGSEPFVFRYGIDKDGGKNIPYVSVQGVHPEGWFNELYTNYSAVQPWMNKNKYMGYGWFVPTLVDKTTEYVVKDTNKLLGSVVQTELSGYSYKTSAPKVIKANGQTYQLIEEEKAETTGTINPFVKIGDTVTVGTDYGYKIRYKMVDDSGTLEWSLLTADGQVPTPQTPTERMTGKISPGETLTTTAKVPESKEKAGVTYYISNPYFKGGKTTYYYKNVTPEKPAEKTGSVIAKFVDEKGTMLSGLTDAGKQTTGQETVKDANTALNTPYDASTVRPKTIKTTDDKTYYLYEKGTTGITQDKKSALEKGKVTEGETVITYVYKEPTVTKDYESILGKLLIKYVDESGNLISGTETGNKDTIVVEDDTVGQKTTTVTTDPNGREISKEVKDDTRDYPYDLTKETAVYRPSLITSNKDGKVYEYLEIKKGSAPEKGNLKPGESVITYVYKTRQSSVEKAEVIYEFVSGTEGKTLPESVKSLTPTKKSNVPYGQEVVPEQPSKTEIAEDDGTWTFTNYDKETELVDAPVETFTGTWKFTPKPVEKTGSVTVKFVDDKGQSLSGKSDKGEQVDSTVVLHPKGTAVDEDYDATAVRPQNITKDGKLYYLTEGVHILQPEGTLVNEIGKVVEGDVVITYTYKEAKKIEQGESLIGTLVVKYVDENGTPILGKETNDKSAVTVENELVAEETTTIWTTQEGKEFKRTTDRNDIGYSYDLSKSDEPNRPQTITVKANDGSEKVYDYVKVQDGSAPEKGELKPGETVVTYVYKERQPEPEQPKKATVTYNFVSGTPNKALPDEVTKLVPTSTTATYGDSVKPTQPTSTTVKVSDGTWTFTKYDKETELVDAPVETFTGTWVFTETPKENTPEQKGNIVIRYVKEGTNVEIEETLTLADSPVGSQYDISDYIHQTIETEDELGKRVAYVLVNKDYPKSDGVIQEGTTTYTYEYKETPMTHYISVVTNKSLATSDIGIKDSKTIDGYEFVETTKDEKGNVTHVYRPETPPAVKVITKHVDESGESVAPEEDGSQPSKTIDGYEFVKTTKDDKGNVTHVYKERQPEPEQPKKATVTHKFISGTPNKDLPNEVTKLVPTSTTATYGDSVKPTQPTSTTITVSDGTWTFTKYDKETELVDAPIETFTGTWVFTETPKEKTPEQKGNIVIRYVKEGTQEEIEESVTLAERPVGTAYDVSEYIEPHIVTVDEETGKRVAYVLVDKEYPDPKGVNKAGTITYTYEYKETPMTHYISEVTEKSIVPSEIGIKDSKEIKGYEFVKTTKDDKGNVTHVYRPVTPPAVKVITKHVDESGKPVAPEEDGSQPSKTIDGYEFVKTTKDDKGNVTHVYRPVTPPAVKVITKHVDESGKPVAPEEDGSQPSKTIDGYEFVKTTKDDKGNVTHVYRPVTPPAVKVITKHVDEPGKPTTPQEPSQPTVENQPVKATAPVKAVAQLPKTGQEESGLALVGAGVLALLGLAGLKRRKED</sequence>
<dbReference type="Pfam" id="PF18655">
    <property type="entry name" value="SHIRT"/>
    <property type="match status" value="3"/>
</dbReference>
<name>A0A7X6MY12_9STRE</name>
<evidence type="ECO:0000313" key="7">
    <source>
        <dbReference type="EMBL" id="NKZ19853.1"/>
    </source>
</evidence>
<keyword evidence="4" id="KW-0572">Peptidoglycan-anchor</keyword>
<feature type="region of interest" description="Disordered" evidence="5">
    <location>
        <begin position="482"/>
        <end position="502"/>
    </location>
</feature>
<reference evidence="7 8" key="1">
    <citation type="submission" date="2020-04" db="EMBL/GenBank/DDBJ databases">
        <title>MicrobeNet Type strains.</title>
        <authorList>
            <person name="Nicholson A.C."/>
        </authorList>
    </citation>
    <scope>NUCLEOTIDE SEQUENCE [LARGE SCALE GENOMIC DNA]</scope>
    <source>
        <strain evidence="7 8">CCUG 69612</strain>
    </source>
</reference>
<evidence type="ECO:0000256" key="5">
    <source>
        <dbReference type="SAM" id="MobiDB-lite"/>
    </source>
</evidence>
<feature type="compositionally biased region" description="Polar residues" evidence="5">
    <location>
        <begin position="204"/>
        <end position="213"/>
    </location>
</feature>
<dbReference type="NCBIfam" id="TIGR01168">
    <property type="entry name" value="YSIRK_signal"/>
    <property type="match status" value="1"/>
</dbReference>
<dbReference type="InterPro" id="IPR005877">
    <property type="entry name" value="YSIRK_signal_dom"/>
</dbReference>
<dbReference type="Pfam" id="PF04650">
    <property type="entry name" value="YSIRK_signal"/>
    <property type="match status" value="1"/>
</dbReference>
<keyword evidence="8" id="KW-1185">Reference proteome</keyword>
<accession>A0A7X6MY12</accession>
<dbReference type="InterPro" id="IPR041030">
    <property type="entry name" value="SHIRT"/>
</dbReference>
<protein>
    <submittedName>
        <fullName evidence="7">YSIRK-type signal peptide-containing protein</fullName>
    </submittedName>
</protein>
<gene>
    <name evidence="7" type="ORF">HF992_03165</name>
</gene>
<dbReference type="Proteomes" id="UP000522720">
    <property type="component" value="Unassembled WGS sequence"/>
</dbReference>
<feature type="region of interest" description="Disordered" evidence="5">
    <location>
        <begin position="1726"/>
        <end position="1752"/>
    </location>
</feature>
<evidence type="ECO:0000259" key="6">
    <source>
        <dbReference type="PROSITE" id="PS50847"/>
    </source>
</evidence>
<dbReference type="InterPro" id="IPR027579">
    <property type="entry name" value="SSSPR51_Rpt"/>
</dbReference>
<dbReference type="NCBIfam" id="TIGR04308">
    <property type="entry name" value="repeat_SSSPR51"/>
    <property type="match status" value="5"/>
</dbReference>
<feature type="compositionally biased region" description="Polar residues" evidence="5">
    <location>
        <begin position="1733"/>
        <end position="1745"/>
    </location>
</feature>
<keyword evidence="3" id="KW-0732">Signal</keyword>
<dbReference type="PROSITE" id="PS50847">
    <property type="entry name" value="GRAM_POS_ANCHORING"/>
    <property type="match status" value="1"/>
</dbReference>
<evidence type="ECO:0000313" key="8">
    <source>
        <dbReference type="Proteomes" id="UP000522720"/>
    </source>
</evidence>
<dbReference type="Gene3D" id="3.10.20.320">
    <property type="entry name" value="Putative peptidoglycan bound protein (lpxtg motif)"/>
    <property type="match status" value="1"/>
</dbReference>
<evidence type="ECO:0000256" key="2">
    <source>
        <dbReference type="ARBA" id="ARBA00022525"/>
    </source>
</evidence>
<keyword evidence="2" id="KW-0964">Secreted</keyword>
<dbReference type="NCBIfam" id="TIGR01167">
    <property type="entry name" value="LPXTG_anchor"/>
    <property type="match status" value="1"/>
</dbReference>
<dbReference type="Pfam" id="PF00746">
    <property type="entry name" value="Gram_pos_anchor"/>
    <property type="match status" value="1"/>
</dbReference>
<keyword evidence="1" id="KW-0134">Cell wall</keyword>
<dbReference type="Pfam" id="PF18877">
    <property type="entry name" value="SSSPR-51"/>
    <property type="match status" value="5"/>
</dbReference>
<dbReference type="RefSeq" id="WP_168548613.1">
    <property type="nucleotide sequence ID" value="NZ_JAAXPR010000004.1"/>
</dbReference>
<evidence type="ECO:0000256" key="3">
    <source>
        <dbReference type="ARBA" id="ARBA00022729"/>
    </source>
</evidence>
<dbReference type="InterPro" id="IPR019931">
    <property type="entry name" value="LPXTG_anchor"/>
</dbReference>
<dbReference type="EMBL" id="JAAXPR010000004">
    <property type="protein sequence ID" value="NKZ19853.1"/>
    <property type="molecule type" value="Genomic_DNA"/>
</dbReference>
<feature type="region of interest" description="Disordered" evidence="5">
    <location>
        <begin position="190"/>
        <end position="219"/>
    </location>
</feature>
<feature type="region of interest" description="Disordered" evidence="5">
    <location>
        <begin position="1672"/>
        <end position="1691"/>
    </location>
</feature>
<evidence type="ECO:0000256" key="1">
    <source>
        <dbReference type="ARBA" id="ARBA00022512"/>
    </source>
</evidence>
<proteinExistence type="predicted"/>
<feature type="domain" description="Gram-positive cocci surface proteins LPxTG" evidence="6">
    <location>
        <begin position="1760"/>
        <end position="1792"/>
    </location>
</feature>
<organism evidence="7 8">
    <name type="scientific">Streptococcus ovuberis</name>
    <dbReference type="NCBI Taxonomy" id="1936207"/>
    <lineage>
        <taxon>Bacteria</taxon>
        <taxon>Bacillati</taxon>
        <taxon>Bacillota</taxon>
        <taxon>Bacilli</taxon>
        <taxon>Lactobacillales</taxon>
        <taxon>Streptococcaceae</taxon>
        <taxon>Streptococcus</taxon>
    </lineage>
</organism>